<sequence>MGFDKLEERMNGTETQEEEQAEESPLESLLGKVDLSAPLEVEDYRGNLVQVPKDKFIQYYMPPNASPEEAFHCMQAVRATGLNLFAPGECYFFKTGEGPVKLFTGYMAYLRKAYAAGLEHIQKPDIDFGDDPSGYPVSCTITIKIKGRDDMEWTTWFSEVAGTMKEGLNKRWKKAPIQMLIKCAIVNILRLSGLVDFTMPYTIDEMDDPVMDGYRTLTQEQLDTLGVEEEPPTPGKVTADYHKPIDEWRKAYHATWRDEGIFADDDQRHAWENDIFGKTSSEFDFTEYRQAFKEFDSGRAAQWVKDNRAKPEPDPPATAKEKPTDGDDFLENSPDVPPKQMFLDEGEKRFASGADLEKWCYEKVSEIPVSDWRDDIFVMAVPALTKLPLLATDDAGQPNTPTDTTLMITPATQKALSKVVKEFPGAIYMTIASKSFRARAQDTIGHAIDSVSDLEEVEAQAIIAALEDEKAAINETGPRVTSENVGEEITEDFVDEGSGPSPPEDPEPWFNSPEFAEQLNAYMIRAAG</sequence>
<protein>
    <submittedName>
        <fullName evidence="2">Uncharacterized protein</fullName>
    </submittedName>
</protein>
<feature type="compositionally biased region" description="Basic and acidic residues" evidence="1">
    <location>
        <begin position="305"/>
        <end position="325"/>
    </location>
</feature>
<dbReference type="InterPro" id="IPR018330">
    <property type="entry name" value="RecT_fam"/>
</dbReference>
<feature type="compositionally biased region" description="Acidic residues" evidence="1">
    <location>
        <begin position="485"/>
        <end position="495"/>
    </location>
</feature>
<feature type="region of interest" description="Disordered" evidence="1">
    <location>
        <begin position="477"/>
        <end position="511"/>
    </location>
</feature>
<name>A0A0F9E781_9ZZZZ</name>
<dbReference type="EMBL" id="LAZR01036122">
    <property type="protein sequence ID" value="KKL25691.1"/>
    <property type="molecule type" value="Genomic_DNA"/>
</dbReference>
<reference evidence="2" key="1">
    <citation type="journal article" date="2015" name="Nature">
        <title>Complex archaea that bridge the gap between prokaryotes and eukaryotes.</title>
        <authorList>
            <person name="Spang A."/>
            <person name="Saw J.H."/>
            <person name="Jorgensen S.L."/>
            <person name="Zaremba-Niedzwiedzka K."/>
            <person name="Martijn J."/>
            <person name="Lind A.E."/>
            <person name="van Eijk R."/>
            <person name="Schleper C."/>
            <person name="Guy L."/>
            <person name="Ettema T.J."/>
        </authorList>
    </citation>
    <scope>NUCLEOTIDE SEQUENCE</scope>
</reference>
<feature type="region of interest" description="Disordered" evidence="1">
    <location>
        <begin position="1"/>
        <end position="27"/>
    </location>
</feature>
<dbReference type="GO" id="GO:0006259">
    <property type="term" value="P:DNA metabolic process"/>
    <property type="evidence" value="ECO:0007669"/>
    <property type="project" value="InterPro"/>
</dbReference>
<dbReference type="GO" id="GO:0003677">
    <property type="term" value="F:DNA binding"/>
    <property type="evidence" value="ECO:0007669"/>
    <property type="project" value="InterPro"/>
</dbReference>
<dbReference type="AlphaFoldDB" id="A0A0F9E781"/>
<organism evidence="2">
    <name type="scientific">marine sediment metagenome</name>
    <dbReference type="NCBI Taxonomy" id="412755"/>
    <lineage>
        <taxon>unclassified sequences</taxon>
        <taxon>metagenomes</taxon>
        <taxon>ecological metagenomes</taxon>
    </lineage>
</organism>
<dbReference type="Pfam" id="PF03837">
    <property type="entry name" value="RecT"/>
    <property type="match status" value="1"/>
</dbReference>
<gene>
    <name evidence="2" type="ORF">LCGC14_2402760</name>
</gene>
<feature type="non-terminal residue" evidence="2">
    <location>
        <position position="528"/>
    </location>
</feature>
<comment type="caution">
    <text evidence="2">The sequence shown here is derived from an EMBL/GenBank/DDBJ whole genome shotgun (WGS) entry which is preliminary data.</text>
</comment>
<feature type="compositionally biased region" description="Acidic residues" evidence="1">
    <location>
        <begin position="15"/>
        <end position="25"/>
    </location>
</feature>
<evidence type="ECO:0000256" key="1">
    <source>
        <dbReference type="SAM" id="MobiDB-lite"/>
    </source>
</evidence>
<proteinExistence type="predicted"/>
<feature type="compositionally biased region" description="Basic and acidic residues" evidence="1">
    <location>
        <begin position="1"/>
        <end position="11"/>
    </location>
</feature>
<evidence type="ECO:0000313" key="2">
    <source>
        <dbReference type="EMBL" id="KKL25691.1"/>
    </source>
</evidence>
<accession>A0A0F9E781</accession>
<feature type="region of interest" description="Disordered" evidence="1">
    <location>
        <begin position="302"/>
        <end position="333"/>
    </location>
</feature>